<evidence type="ECO:0000256" key="1">
    <source>
        <dbReference type="ARBA" id="ARBA00009820"/>
    </source>
</evidence>
<reference evidence="2" key="1">
    <citation type="submission" date="2020-09" db="EMBL/GenBank/DDBJ databases">
        <title>A novel bacterium of genus Mangrovicoccus, isolated from South China Sea.</title>
        <authorList>
            <person name="Huang H."/>
            <person name="Mo K."/>
            <person name="Hu Y."/>
        </authorList>
    </citation>
    <scope>NUCLEOTIDE SEQUENCE</scope>
    <source>
        <strain evidence="2">HB182678</strain>
    </source>
</reference>
<accession>A0A8J7CZJ8</accession>
<dbReference type="RefSeq" id="WP_193181238.1">
    <property type="nucleotide sequence ID" value="NZ_JACVXA010000014.1"/>
</dbReference>
<dbReference type="EMBL" id="JACVXA010000014">
    <property type="protein sequence ID" value="MBE3637993.1"/>
    <property type="molecule type" value="Genomic_DNA"/>
</dbReference>
<dbReference type="InterPro" id="IPR011042">
    <property type="entry name" value="6-blade_b-propeller_TolB-like"/>
</dbReference>
<dbReference type="Proteomes" id="UP000609121">
    <property type="component" value="Unassembled WGS sequence"/>
</dbReference>
<keyword evidence="3" id="KW-1185">Reference proteome</keyword>
<proteinExistence type="inferred from homology"/>
<dbReference type="PANTHER" id="PTHR36842">
    <property type="entry name" value="PROTEIN TOLB HOMOLOG"/>
    <property type="match status" value="1"/>
</dbReference>
<organism evidence="2 3">
    <name type="scientific">Mangrovicoccus algicola</name>
    <dbReference type="NCBI Taxonomy" id="2771008"/>
    <lineage>
        <taxon>Bacteria</taxon>
        <taxon>Pseudomonadati</taxon>
        <taxon>Pseudomonadota</taxon>
        <taxon>Alphaproteobacteria</taxon>
        <taxon>Rhodobacterales</taxon>
        <taxon>Paracoccaceae</taxon>
        <taxon>Mangrovicoccus</taxon>
    </lineage>
</organism>
<evidence type="ECO:0000313" key="3">
    <source>
        <dbReference type="Proteomes" id="UP000609121"/>
    </source>
</evidence>
<dbReference type="PANTHER" id="PTHR36842:SF1">
    <property type="entry name" value="PROTEIN TOLB"/>
    <property type="match status" value="1"/>
</dbReference>
<comment type="caution">
    <text evidence="2">The sequence shown here is derived from an EMBL/GenBank/DDBJ whole genome shotgun (WGS) entry which is preliminary data.</text>
</comment>
<dbReference type="SUPFAM" id="SSF82171">
    <property type="entry name" value="DPP6 N-terminal domain-like"/>
    <property type="match status" value="1"/>
</dbReference>
<evidence type="ECO:0000313" key="2">
    <source>
        <dbReference type="EMBL" id="MBE3637993.1"/>
    </source>
</evidence>
<dbReference type="InterPro" id="IPR011659">
    <property type="entry name" value="WD40"/>
</dbReference>
<dbReference type="Pfam" id="PF07676">
    <property type="entry name" value="PD40"/>
    <property type="match status" value="2"/>
</dbReference>
<comment type="similarity">
    <text evidence="1">Belongs to the TolB family.</text>
</comment>
<protein>
    <submittedName>
        <fullName evidence="2">TolB family protein</fullName>
    </submittedName>
</protein>
<dbReference type="Gene3D" id="2.120.10.30">
    <property type="entry name" value="TolB, C-terminal domain"/>
    <property type="match status" value="1"/>
</dbReference>
<gene>
    <name evidence="2" type="ORF">ICN82_07235</name>
</gene>
<sequence length="276" mass="29881">MRSELCLHDLSTGATRVLLATDRLIEAPNWAPGGGYLLVNAEGGLFRVSLDAPDLVPVDLGPHDRLNNDHGISPDGGTHVFCDHSQAGMSVIYTIPAAGGAPRRVTPLGPSWWHGWSPDGARLAYAAIRDERFAIATCALDGSDERILVTGPGHYDGPDYTPDGHWIWFNATRGGTMQLWRMPADGGTPEQMTDAPRDAWFPHPAPGGRHVLYLAYPQGTEGHPRDRDVSLRLIDLETGRDRALFGLFGGQGTINTPCWAPEGGRFAFCRYAPPPA</sequence>
<name>A0A8J7CZJ8_9RHOB</name>
<dbReference type="AlphaFoldDB" id="A0A8J7CZJ8"/>